<dbReference type="EnsemblPlants" id="PGSC0003DMT400002520">
    <property type="protein sequence ID" value="PGSC0003DMT400002520"/>
    <property type="gene ID" value="PGSC0003DMG400000962"/>
</dbReference>
<feature type="region of interest" description="Disordered" evidence="1">
    <location>
        <begin position="328"/>
        <end position="351"/>
    </location>
</feature>
<protein>
    <submittedName>
        <fullName evidence="2">Uncharacterized protein</fullName>
    </submittedName>
</protein>
<dbReference type="HOGENOM" id="CLU_759535_0_0_1"/>
<organism evidence="2 3">
    <name type="scientific">Solanum tuberosum</name>
    <name type="common">Potato</name>
    <dbReference type="NCBI Taxonomy" id="4113"/>
    <lineage>
        <taxon>Eukaryota</taxon>
        <taxon>Viridiplantae</taxon>
        <taxon>Streptophyta</taxon>
        <taxon>Embryophyta</taxon>
        <taxon>Tracheophyta</taxon>
        <taxon>Spermatophyta</taxon>
        <taxon>Magnoliopsida</taxon>
        <taxon>eudicotyledons</taxon>
        <taxon>Gunneridae</taxon>
        <taxon>Pentapetalae</taxon>
        <taxon>asterids</taxon>
        <taxon>lamiids</taxon>
        <taxon>Solanales</taxon>
        <taxon>Solanaceae</taxon>
        <taxon>Solanoideae</taxon>
        <taxon>Solaneae</taxon>
        <taxon>Solanum</taxon>
    </lineage>
</organism>
<proteinExistence type="predicted"/>
<evidence type="ECO:0000256" key="1">
    <source>
        <dbReference type="SAM" id="MobiDB-lite"/>
    </source>
</evidence>
<feature type="compositionally biased region" description="Basic and acidic residues" evidence="1">
    <location>
        <begin position="328"/>
        <end position="343"/>
    </location>
</feature>
<dbReference type="InParanoid" id="M0ZK90"/>
<feature type="compositionally biased region" description="Low complexity" evidence="1">
    <location>
        <begin position="238"/>
        <end position="249"/>
    </location>
</feature>
<dbReference type="AlphaFoldDB" id="M0ZK90"/>
<keyword evidence="3" id="KW-1185">Reference proteome</keyword>
<dbReference type="Gramene" id="PGSC0003DMT400002520">
    <property type="protein sequence ID" value="PGSC0003DMT400002520"/>
    <property type="gene ID" value="PGSC0003DMG400000962"/>
</dbReference>
<dbReference type="PaxDb" id="4113-PGSC0003DMT400002520"/>
<feature type="region of interest" description="Disordered" evidence="1">
    <location>
        <begin position="238"/>
        <end position="270"/>
    </location>
</feature>
<evidence type="ECO:0000313" key="3">
    <source>
        <dbReference type="Proteomes" id="UP000011115"/>
    </source>
</evidence>
<accession>M0ZK90</accession>
<evidence type="ECO:0000313" key="2">
    <source>
        <dbReference type="EnsemblPlants" id="PGSC0003DMT400002520"/>
    </source>
</evidence>
<sequence>MVSRIEGQVEQLKSNLTFSGRMVDWFQELRVSCEKHGRTMMVEAFLSQTRSIGNQEKGSNVNLVGEKGGRKFRKLQLSVLGEDPLGWILEWNDLFPLEDWYALSFCRKEATYFVVISMFQVKSEVYSRHLEGSAHTRNEKWLDSTTAQQLEQSTRDATGVEDLKNPNGMKAESADWKGKAAAVLSGSCSCIDQEYEQGKGSSVSTSQATSINRDENCLLEEDHMLSISVFPECTVSSSNSSLSIENKSSFPVRKNQTRNGEDRRLLGPSTTLMPGEVVGHGDNNVVEAVTKHRSGTKFQNADKPKRTRRLLPVSSILLKDIGSINFKDENEKPKGVKAEKKGASGENRTQGSISLLRLLKDNLAI</sequence>
<reference evidence="3" key="1">
    <citation type="journal article" date="2011" name="Nature">
        <title>Genome sequence and analysis of the tuber crop potato.</title>
        <authorList>
            <consortium name="The Potato Genome Sequencing Consortium"/>
        </authorList>
    </citation>
    <scope>NUCLEOTIDE SEQUENCE [LARGE SCALE GENOMIC DNA]</scope>
    <source>
        <strain evidence="3">cv. DM1-3 516 R44</strain>
    </source>
</reference>
<dbReference type="Proteomes" id="UP000011115">
    <property type="component" value="Unassembled WGS sequence"/>
</dbReference>
<name>M0ZK90_SOLTU</name>
<dbReference type="STRING" id="4113.M0ZK90"/>
<dbReference type="eggNOG" id="KOG0242">
    <property type="taxonomic scope" value="Eukaryota"/>
</dbReference>
<reference evidence="2" key="2">
    <citation type="submission" date="2015-06" db="UniProtKB">
        <authorList>
            <consortium name="EnsemblPlants"/>
        </authorList>
    </citation>
    <scope>IDENTIFICATION</scope>
    <source>
        <strain evidence="2">DM1-3 516 R44</strain>
    </source>
</reference>